<keyword evidence="1" id="KW-0472">Membrane</keyword>
<sequence length="224" mass="26405">MFSKVIMNLSDKEIFNEAMDKVINSYEHRGLRFNPMNWIKDLLNSIIEKIMNFILKRGTLGIKSSESAKGLSVALISIAVIIVICLMCIVIYKMKKRVKGNIDIHSILGEEIDENTTYDILKEKMNEYEKLGEFRQAVRIMFIAIIFRMHEEGMLTLEECKTNKEIYENLKKSNVDFIDEFRELSNVFNEVWYGYKINKDKFTKWKELGEKIENEVELYEKDKA</sequence>
<reference evidence="2" key="2">
    <citation type="submission" date="2021-04" db="EMBL/GenBank/DDBJ databases">
        <authorList>
            <person name="Dong X."/>
        </authorList>
    </citation>
    <scope>NUCLEOTIDE SEQUENCE</scope>
    <source>
        <strain evidence="2">ZWT</strain>
    </source>
</reference>
<keyword evidence="3" id="KW-1185">Reference proteome</keyword>
<accession>A0A9J6P4B9</accession>
<keyword evidence="1" id="KW-0812">Transmembrane</keyword>
<dbReference type="RefSeq" id="WP_250859745.1">
    <property type="nucleotide sequence ID" value="NZ_JAGSOJ010000002.1"/>
</dbReference>
<evidence type="ECO:0000313" key="2">
    <source>
        <dbReference type="EMBL" id="MCM1990653.1"/>
    </source>
</evidence>
<evidence type="ECO:0008006" key="4">
    <source>
        <dbReference type="Google" id="ProtNLM"/>
    </source>
</evidence>
<protein>
    <recommendedName>
        <fullName evidence="4">DUF4129 domain-containing protein</fullName>
    </recommendedName>
</protein>
<comment type="caution">
    <text evidence="2">The sequence shown here is derived from an EMBL/GenBank/DDBJ whole genome shotgun (WGS) entry which is preliminary data.</text>
</comment>
<reference evidence="2" key="1">
    <citation type="journal article" date="2021" name="mSystems">
        <title>Bacteria and Archaea Synergistically Convert Glycine Betaine to Biogenic Methane in the Formosa Cold Seep of the South China Sea.</title>
        <authorList>
            <person name="Li L."/>
            <person name="Zhang W."/>
            <person name="Zhang S."/>
            <person name="Song L."/>
            <person name="Sun Q."/>
            <person name="Zhang H."/>
            <person name="Xiang H."/>
            <person name="Dong X."/>
        </authorList>
    </citation>
    <scope>NUCLEOTIDE SEQUENCE</scope>
    <source>
        <strain evidence="2">ZWT</strain>
    </source>
</reference>
<dbReference type="AlphaFoldDB" id="A0A9J6P4B9"/>
<feature type="transmembrane region" description="Helical" evidence="1">
    <location>
        <begin position="71"/>
        <end position="92"/>
    </location>
</feature>
<name>A0A9J6P4B9_9CLOT</name>
<keyword evidence="1" id="KW-1133">Transmembrane helix</keyword>
<dbReference type="Proteomes" id="UP001056429">
    <property type="component" value="Unassembled WGS sequence"/>
</dbReference>
<evidence type="ECO:0000256" key="1">
    <source>
        <dbReference type="SAM" id="Phobius"/>
    </source>
</evidence>
<gene>
    <name evidence="2" type="ORF">KDK92_13050</name>
</gene>
<dbReference type="EMBL" id="JAGSOJ010000002">
    <property type="protein sequence ID" value="MCM1990653.1"/>
    <property type="molecule type" value="Genomic_DNA"/>
</dbReference>
<organism evidence="2 3">
    <name type="scientific">Oceanirhabdus seepicola</name>
    <dbReference type="NCBI Taxonomy" id="2828781"/>
    <lineage>
        <taxon>Bacteria</taxon>
        <taxon>Bacillati</taxon>
        <taxon>Bacillota</taxon>
        <taxon>Clostridia</taxon>
        <taxon>Eubacteriales</taxon>
        <taxon>Clostridiaceae</taxon>
        <taxon>Oceanirhabdus</taxon>
    </lineage>
</organism>
<proteinExistence type="predicted"/>
<evidence type="ECO:0000313" key="3">
    <source>
        <dbReference type="Proteomes" id="UP001056429"/>
    </source>
</evidence>